<comment type="caution">
    <text evidence="2">The sequence shown here is derived from an EMBL/GenBank/DDBJ whole genome shotgun (WGS) entry which is preliminary data.</text>
</comment>
<evidence type="ECO:0000313" key="3">
    <source>
        <dbReference type="Proteomes" id="UP000269198"/>
    </source>
</evidence>
<sequence length="250" mass="27007">MTRTGPSTPPRSARRHRTAGVLSSALAVVAVLAAVSAATGNTLPLDVVRGLTGGETPAFHGDEGPATRADVVEARRRLAVIDTAGPGRWRGGYDRDAFGVDWADTSGNGCPTRHDVLARDLDRVDTAHDCTVRGGILDDPYTGERLHFTSTDPRAVQVDHVVPLARAWRMGAAEWDHERRVRFANDPRNLLATDGEANMDKGDSGPGDWQPYEGYQCSYAVSYIGTTHNYGLSLTPRDRAGLQRMLRSCG</sequence>
<dbReference type="GO" id="GO:0004519">
    <property type="term" value="F:endonuclease activity"/>
    <property type="evidence" value="ECO:0007669"/>
    <property type="project" value="UniProtKB-KW"/>
</dbReference>
<keyword evidence="3" id="KW-1185">Reference proteome</keyword>
<dbReference type="OrthoDB" id="5196645at2"/>
<reference evidence="2 3" key="1">
    <citation type="submission" date="2018-11" db="EMBL/GenBank/DDBJ databases">
        <title>The genome draft of YIM 96095.</title>
        <authorList>
            <person name="Tang S.-K."/>
            <person name="Chunyu W.-X."/>
            <person name="Feng Y.-Z."/>
        </authorList>
    </citation>
    <scope>NUCLEOTIDE SEQUENCE [LARGE SCALE GENOMIC DNA]</scope>
    <source>
        <strain evidence="2 3">YIM 96095</strain>
    </source>
</reference>
<keyword evidence="2" id="KW-0540">Nuclease</keyword>
<evidence type="ECO:0000259" key="1">
    <source>
        <dbReference type="Pfam" id="PF07510"/>
    </source>
</evidence>
<dbReference type="InterPro" id="IPR011089">
    <property type="entry name" value="GmrSD_C"/>
</dbReference>
<organism evidence="2 3">
    <name type="scientific">Halostreptopolyspora alba</name>
    <dbReference type="NCBI Taxonomy" id="2487137"/>
    <lineage>
        <taxon>Bacteria</taxon>
        <taxon>Bacillati</taxon>
        <taxon>Actinomycetota</taxon>
        <taxon>Actinomycetes</taxon>
        <taxon>Streptosporangiales</taxon>
        <taxon>Nocardiopsidaceae</taxon>
        <taxon>Halostreptopolyspora</taxon>
    </lineage>
</organism>
<keyword evidence="2" id="KW-0378">Hydrolase</keyword>
<dbReference type="Proteomes" id="UP000269198">
    <property type="component" value="Unassembled WGS sequence"/>
</dbReference>
<accession>A0A3N0EBB3</accession>
<feature type="domain" description="GmrSD restriction endonucleases C-terminal" evidence="1">
    <location>
        <begin position="149"/>
        <end position="210"/>
    </location>
</feature>
<evidence type="ECO:0000313" key="2">
    <source>
        <dbReference type="EMBL" id="RNL85118.1"/>
    </source>
</evidence>
<dbReference type="PANTHER" id="PTHR24094:SF15">
    <property type="entry name" value="AMP-DEPENDENT SYNTHETASE_LIGASE DOMAIN-CONTAINING PROTEIN-RELATED"/>
    <property type="match status" value="1"/>
</dbReference>
<proteinExistence type="predicted"/>
<gene>
    <name evidence="2" type="ORF">EFW17_10280</name>
</gene>
<name>A0A3N0EBB3_9ACTN</name>
<protein>
    <submittedName>
        <fullName evidence="2">HNH endonuclease</fullName>
    </submittedName>
</protein>
<dbReference type="AlphaFoldDB" id="A0A3N0EBB3"/>
<keyword evidence="2" id="KW-0255">Endonuclease</keyword>
<dbReference type="Pfam" id="PF07510">
    <property type="entry name" value="GmrSD_C"/>
    <property type="match status" value="1"/>
</dbReference>
<dbReference type="EMBL" id="RJMB01000008">
    <property type="protein sequence ID" value="RNL85118.1"/>
    <property type="molecule type" value="Genomic_DNA"/>
</dbReference>
<dbReference type="PANTHER" id="PTHR24094">
    <property type="entry name" value="SECRETED PROTEIN"/>
    <property type="match status" value="1"/>
</dbReference>
<dbReference type="RefSeq" id="WP_123201168.1">
    <property type="nucleotide sequence ID" value="NZ_RJMB01000008.1"/>
</dbReference>